<comment type="caution">
    <text evidence="8">The sequence shown here is derived from an EMBL/GenBank/DDBJ whole genome shotgun (WGS) entry which is preliminary data.</text>
</comment>
<accession>A0A814URV0</accession>
<dbReference type="GO" id="GO:0006508">
    <property type="term" value="P:proteolysis"/>
    <property type="evidence" value="ECO:0007669"/>
    <property type="project" value="UniProtKB-KW"/>
</dbReference>
<dbReference type="Pfam" id="PF01400">
    <property type="entry name" value="Astacin"/>
    <property type="match status" value="1"/>
</dbReference>
<evidence type="ECO:0000313" key="9">
    <source>
        <dbReference type="Proteomes" id="UP000663882"/>
    </source>
</evidence>
<dbReference type="PROSITE" id="PS50231">
    <property type="entry name" value="RICIN_B_LECTIN"/>
    <property type="match status" value="1"/>
</dbReference>
<keyword evidence="2" id="KW-0479">Metal-binding</keyword>
<dbReference type="OrthoDB" id="10041637at2759"/>
<dbReference type="CDD" id="cd00161">
    <property type="entry name" value="beta-trefoil_Ricin-like"/>
    <property type="match status" value="1"/>
</dbReference>
<dbReference type="GO" id="GO:0046872">
    <property type="term" value="F:metal ion binding"/>
    <property type="evidence" value="ECO:0007669"/>
    <property type="project" value="UniProtKB-KW"/>
</dbReference>
<dbReference type="InterPro" id="IPR001506">
    <property type="entry name" value="Peptidase_M12A"/>
</dbReference>
<feature type="domain" description="Peptidase M12A" evidence="7">
    <location>
        <begin position="1"/>
        <end position="80"/>
    </location>
</feature>
<sequence>MDLFYDHTDLLFAFRKRDNTEVDTQNTPYDYYSLLHYRHDAFTKNGLDTIVPLQSGVVLAEPKTLSAIDIQKVRLFYGCDGTGITLPPTTEPDGFNPNIYYRLTTQWQGDGKSLDIINDGTNNKPILAATAALTGQYWKITPIGNGYYRLTTQWQGDGKSLDIINDGTNNRPILAATGALSGQYWKITPIGNGYYRLTTQWQGDGKSLDIVNDGTNNRPILAATAAQTGQYWKISAV</sequence>
<dbReference type="PANTHER" id="PTHR10127:SF780">
    <property type="entry name" value="METALLOENDOPEPTIDASE"/>
    <property type="match status" value="1"/>
</dbReference>
<dbReference type="SUPFAM" id="SSF50370">
    <property type="entry name" value="Ricin B-like lectins"/>
    <property type="match status" value="1"/>
</dbReference>
<evidence type="ECO:0000256" key="1">
    <source>
        <dbReference type="ARBA" id="ARBA00022670"/>
    </source>
</evidence>
<keyword evidence="3" id="KW-0378">Hydrolase</keyword>
<evidence type="ECO:0000256" key="2">
    <source>
        <dbReference type="ARBA" id="ARBA00022723"/>
    </source>
</evidence>
<dbReference type="SUPFAM" id="SSF55486">
    <property type="entry name" value="Metalloproteases ('zincins'), catalytic domain"/>
    <property type="match status" value="1"/>
</dbReference>
<dbReference type="Gene3D" id="3.40.390.10">
    <property type="entry name" value="Collagenase (Catalytic Domain)"/>
    <property type="match status" value="1"/>
</dbReference>
<keyword evidence="1" id="KW-0645">Protease</keyword>
<comment type="caution">
    <text evidence="6">Lacks conserved residue(s) required for the propagation of feature annotation.</text>
</comment>
<dbReference type="EMBL" id="CAJNOO010001608">
    <property type="protein sequence ID" value="CAF1177057.1"/>
    <property type="molecule type" value="Genomic_DNA"/>
</dbReference>
<dbReference type="AlphaFoldDB" id="A0A814URV0"/>
<keyword evidence="5" id="KW-0482">Metalloprotease</keyword>
<evidence type="ECO:0000256" key="4">
    <source>
        <dbReference type="ARBA" id="ARBA00022833"/>
    </source>
</evidence>
<evidence type="ECO:0000256" key="6">
    <source>
        <dbReference type="PROSITE-ProRule" id="PRU01211"/>
    </source>
</evidence>
<dbReference type="InterPro" id="IPR035992">
    <property type="entry name" value="Ricin_B-like_lectins"/>
</dbReference>
<protein>
    <recommendedName>
        <fullName evidence="7">Peptidase M12A domain-containing protein</fullName>
    </recommendedName>
</protein>
<evidence type="ECO:0000256" key="3">
    <source>
        <dbReference type="ARBA" id="ARBA00022801"/>
    </source>
</evidence>
<reference evidence="8" key="1">
    <citation type="submission" date="2021-02" db="EMBL/GenBank/DDBJ databases">
        <authorList>
            <person name="Nowell W R."/>
        </authorList>
    </citation>
    <scope>NUCLEOTIDE SEQUENCE</scope>
</reference>
<evidence type="ECO:0000313" key="8">
    <source>
        <dbReference type="EMBL" id="CAF1177057.1"/>
    </source>
</evidence>
<keyword evidence="4" id="KW-0862">Zinc</keyword>
<organism evidence="8 9">
    <name type="scientific">Rotaria sordida</name>
    <dbReference type="NCBI Taxonomy" id="392033"/>
    <lineage>
        <taxon>Eukaryota</taxon>
        <taxon>Metazoa</taxon>
        <taxon>Spiralia</taxon>
        <taxon>Gnathifera</taxon>
        <taxon>Rotifera</taxon>
        <taxon>Eurotatoria</taxon>
        <taxon>Bdelloidea</taxon>
        <taxon>Philodinida</taxon>
        <taxon>Philodinidae</taxon>
        <taxon>Rotaria</taxon>
    </lineage>
</organism>
<dbReference type="InterPro" id="IPR024079">
    <property type="entry name" value="MetalloPept_cat_dom_sf"/>
</dbReference>
<dbReference type="PROSITE" id="PS51864">
    <property type="entry name" value="ASTACIN"/>
    <property type="match status" value="1"/>
</dbReference>
<name>A0A814URV0_9BILA</name>
<dbReference type="GO" id="GO:0004222">
    <property type="term" value="F:metalloendopeptidase activity"/>
    <property type="evidence" value="ECO:0007669"/>
    <property type="project" value="InterPro"/>
</dbReference>
<dbReference type="Proteomes" id="UP000663882">
    <property type="component" value="Unassembled WGS sequence"/>
</dbReference>
<evidence type="ECO:0000256" key="5">
    <source>
        <dbReference type="ARBA" id="ARBA00023049"/>
    </source>
</evidence>
<evidence type="ECO:0000259" key="7">
    <source>
        <dbReference type="PROSITE" id="PS51864"/>
    </source>
</evidence>
<dbReference type="PANTHER" id="PTHR10127">
    <property type="entry name" value="DISCOIDIN, CUB, EGF, LAMININ , AND ZINC METALLOPROTEASE DOMAIN CONTAINING"/>
    <property type="match status" value="1"/>
</dbReference>
<dbReference type="Gene3D" id="2.80.10.50">
    <property type="match status" value="1"/>
</dbReference>
<proteinExistence type="predicted"/>
<gene>
    <name evidence="8" type="ORF">RFH988_LOCUS23293</name>
</gene>